<dbReference type="InterPro" id="IPR020471">
    <property type="entry name" value="AKR"/>
</dbReference>
<dbReference type="PANTHER" id="PTHR42686">
    <property type="entry name" value="GH17980P-RELATED"/>
    <property type="match status" value="1"/>
</dbReference>
<accession>A0A4P9WAR2</accession>
<dbReference type="GO" id="GO:0005829">
    <property type="term" value="C:cytosol"/>
    <property type="evidence" value="ECO:0007669"/>
    <property type="project" value="TreeGrafter"/>
</dbReference>
<dbReference type="InterPro" id="IPR036812">
    <property type="entry name" value="NAD(P)_OxRdtase_dom_sf"/>
</dbReference>
<evidence type="ECO:0000259" key="1">
    <source>
        <dbReference type="Pfam" id="PF00248"/>
    </source>
</evidence>
<protein>
    <submittedName>
        <fullName evidence="2">NADP-dependent oxidoreductase domain-containing protein</fullName>
    </submittedName>
</protein>
<dbReference type="Pfam" id="PF00248">
    <property type="entry name" value="Aldo_ket_red"/>
    <property type="match status" value="1"/>
</dbReference>
<dbReference type="EMBL" id="KZ995942">
    <property type="protein sequence ID" value="RKO89691.1"/>
    <property type="molecule type" value="Genomic_DNA"/>
</dbReference>
<dbReference type="OrthoDB" id="48988at2759"/>
<dbReference type="Gene3D" id="3.20.20.100">
    <property type="entry name" value="NADP-dependent oxidoreductase domain"/>
    <property type="match status" value="1"/>
</dbReference>
<organism evidence="2 3">
    <name type="scientific">Blyttiomyces helicus</name>
    <dbReference type="NCBI Taxonomy" id="388810"/>
    <lineage>
        <taxon>Eukaryota</taxon>
        <taxon>Fungi</taxon>
        <taxon>Fungi incertae sedis</taxon>
        <taxon>Chytridiomycota</taxon>
        <taxon>Chytridiomycota incertae sedis</taxon>
        <taxon>Chytridiomycetes</taxon>
        <taxon>Chytridiomycetes incertae sedis</taxon>
        <taxon>Blyttiomyces</taxon>
    </lineage>
</organism>
<reference evidence="3" key="1">
    <citation type="journal article" date="2018" name="Nat. Microbiol.">
        <title>Leveraging single-cell genomics to expand the fungal tree of life.</title>
        <authorList>
            <person name="Ahrendt S.R."/>
            <person name="Quandt C.A."/>
            <person name="Ciobanu D."/>
            <person name="Clum A."/>
            <person name="Salamov A."/>
            <person name="Andreopoulos B."/>
            <person name="Cheng J.F."/>
            <person name="Woyke T."/>
            <person name="Pelin A."/>
            <person name="Henrissat B."/>
            <person name="Reynolds N.K."/>
            <person name="Benny G.L."/>
            <person name="Smith M.E."/>
            <person name="James T.Y."/>
            <person name="Grigoriev I.V."/>
        </authorList>
    </citation>
    <scope>NUCLEOTIDE SEQUENCE [LARGE SCALE GENOMIC DNA]</scope>
</reference>
<dbReference type="AlphaFoldDB" id="A0A4P9WAR2"/>
<dbReference type="Proteomes" id="UP000269721">
    <property type="component" value="Unassembled WGS sequence"/>
</dbReference>
<dbReference type="GO" id="GO:0016491">
    <property type="term" value="F:oxidoreductase activity"/>
    <property type="evidence" value="ECO:0007669"/>
    <property type="project" value="InterPro"/>
</dbReference>
<dbReference type="InterPro" id="IPR023210">
    <property type="entry name" value="NADP_OxRdtase_dom"/>
</dbReference>
<name>A0A4P9WAR2_9FUNG</name>
<feature type="domain" description="NADP-dependent oxidoreductase" evidence="1">
    <location>
        <begin position="68"/>
        <end position="196"/>
    </location>
</feature>
<gene>
    <name evidence="2" type="ORF">BDK51DRAFT_27353</name>
</gene>
<dbReference type="PANTHER" id="PTHR42686:SF1">
    <property type="entry name" value="GH17980P-RELATED"/>
    <property type="match status" value="1"/>
</dbReference>
<evidence type="ECO:0000313" key="3">
    <source>
        <dbReference type="Proteomes" id="UP000269721"/>
    </source>
</evidence>
<dbReference type="SUPFAM" id="SSF51430">
    <property type="entry name" value="NAD(P)-linked oxidoreductase"/>
    <property type="match status" value="1"/>
</dbReference>
<keyword evidence="3" id="KW-1185">Reference proteome</keyword>
<sequence length="477" mass="51695">MSALFARRRARLGPFATSRTRGLHTGGATPLHTRQFAESITGAVPRDARAAVPGFTVMKKPDLVVSRLGFGAYRTRNDVGEHAKALKLAIQSGVNVIDTSGHFENGSSEEMIGAVLNDVLSGGTVRREALVLITKAGYMSGRSFEGASAFERAIMSDNVAHSLASAFLEREIGASLDRLGVEKVDVLMLNNPERMVAGRDKRHTPDHIDLLRILNFSSEAFKKNFSSVEYPLNLFEAEALDQDFDGSPALVDVAQFTHRALNSIANGQIRPLLTRFDVRIEDEPRVAETLTKSFESVAELESNLVDQLGDDSAATAILAKFVWAQVLGDNLSRLTDNPFTVRYYLEKQVLPAIDADLTALETIGDSTLPAGWAEEYRKQTRLLSKSIIQLSFLSLLRANLNLASVLASVAPEAIGRDDQLAVTAARMSAAAVGSDGGSVLVGMRKSEYVTELVDGVMRRPGLTEEQVDAVRDAAKHA</sequence>
<evidence type="ECO:0000313" key="2">
    <source>
        <dbReference type="EMBL" id="RKO89691.1"/>
    </source>
</evidence>
<proteinExistence type="predicted"/>